<dbReference type="PROSITE" id="PS00108">
    <property type="entry name" value="PROTEIN_KINASE_ST"/>
    <property type="match status" value="1"/>
</dbReference>
<dbReference type="Gene3D" id="1.10.510.10">
    <property type="entry name" value="Transferase(Phosphotransferase) domain 1"/>
    <property type="match status" value="1"/>
</dbReference>
<dbReference type="EMBL" id="PQIB02000004">
    <property type="protein sequence ID" value="RLN23167.1"/>
    <property type="molecule type" value="Genomic_DNA"/>
</dbReference>
<evidence type="ECO:0000313" key="6">
    <source>
        <dbReference type="EMBL" id="RLN23167.1"/>
    </source>
</evidence>
<dbReference type="GO" id="GO:0061630">
    <property type="term" value="F:ubiquitin protein ligase activity"/>
    <property type="evidence" value="ECO:0007669"/>
    <property type="project" value="UniProtKB-EC"/>
</dbReference>
<dbReference type="SUPFAM" id="SSF56112">
    <property type="entry name" value="Protein kinase-like (PK-like)"/>
    <property type="match status" value="1"/>
</dbReference>
<gene>
    <name evidence="6" type="ORF">C2845_PM07G25330</name>
</gene>
<evidence type="ECO:0000256" key="3">
    <source>
        <dbReference type="ARBA" id="ARBA00022786"/>
    </source>
</evidence>
<feature type="compositionally biased region" description="Polar residues" evidence="4">
    <location>
        <begin position="387"/>
        <end position="403"/>
    </location>
</feature>
<evidence type="ECO:0000256" key="1">
    <source>
        <dbReference type="ARBA" id="ARBA00000900"/>
    </source>
</evidence>
<dbReference type="InterPro" id="IPR011009">
    <property type="entry name" value="Kinase-like_dom_sf"/>
</dbReference>
<dbReference type="InterPro" id="IPR051348">
    <property type="entry name" value="U-box_ubiquitin_ligases"/>
</dbReference>
<accession>A0A3L6SNN8</accession>
<dbReference type="STRING" id="4540.A0A3L6SNN8"/>
<name>A0A3L6SNN8_PANMI</name>
<protein>
    <recommendedName>
        <fullName evidence="2">RING-type E3 ubiquitin transferase</fullName>
        <ecNumber evidence="2">2.3.2.27</ecNumber>
    </recommendedName>
</protein>
<dbReference type="OrthoDB" id="638289at2759"/>
<keyword evidence="3" id="KW-0833">Ubl conjugation pathway</keyword>
<evidence type="ECO:0000259" key="5">
    <source>
        <dbReference type="PROSITE" id="PS50011"/>
    </source>
</evidence>
<evidence type="ECO:0000256" key="4">
    <source>
        <dbReference type="SAM" id="MobiDB-lite"/>
    </source>
</evidence>
<feature type="compositionally biased region" description="Basic and acidic residues" evidence="4">
    <location>
        <begin position="367"/>
        <end position="382"/>
    </location>
</feature>
<dbReference type="PROSITE" id="PS50011">
    <property type="entry name" value="PROTEIN_KINASE_DOM"/>
    <property type="match status" value="1"/>
</dbReference>
<sequence length="403" mass="45252">MESGLDYGQGSHTINIIFNSKSWTTVQGIFKGEWVIIGGTGKFTHTQGAIFYDVVKKADEGGTGELKELHIGIVYAPAEGSTKELHTGMLHAMPLERSTLSDMFCEFNPSEVDHAVSPNNCISEKGSYGNVYEAVIRGIHVAVKTPRIGSPQGVREFNQEVESLRSIRHENLVRLVGACSPRRTLFYEFCHNGTLLSRLKSSWFSWEKRVRVAISICSALEFLHSVEICHRDLKPSNILFDAEDVCKLGDFGLSRRLKSGKHITPSRWPKYTRYYVDPEFRRTRTLTARSDEYALGIILLQLVTGKRPSELRDKVYGVLKEAKKQNGDNQAEEICKLLLYKKLKLDEKSKLDAVKMLRLGLKCSNAKGEDRPELAAEVRPELESMISGASGSRLETQKQPLSN</sequence>
<dbReference type="GO" id="GO:0005524">
    <property type="term" value="F:ATP binding"/>
    <property type="evidence" value="ECO:0007669"/>
    <property type="project" value="InterPro"/>
</dbReference>
<dbReference type="Gene3D" id="3.30.200.20">
    <property type="entry name" value="Phosphorylase Kinase, domain 1"/>
    <property type="match status" value="1"/>
</dbReference>
<dbReference type="PANTHER" id="PTHR45647">
    <property type="entry name" value="OS02G0152300 PROTEIN"/>
    <property type="match status" value="1"/>
</dbReference>
<dbReference type="AlphaFoldDB" id="A0A3L6SNN8"/>
<evidence type="ECO:0000256" key="2">
    <source>
        <dbReference type="ARBA" id="ARBA00012483"/>
    </source>
</evidence>
<organism evidence="6 7">
    <name type="scientific">Panicum miliaceum</name>
    <name type="common">Proso millet</name>
    <name type="synonym">Broomcorn millet</name>
    <dbReference type="NCBI Taxonomy" id="4540"/>
    <lineage>
        <taxon>Eukaryota</taxon>
        <taxon>Viridiplantae</taxon>
        <taxon>Streptophyta</taxon>
        <taxon>Embryophyta</taxon>
        <taxon>Tracheophyta</taxon>
        <taxon>Spermatophyta</taxon>
        <taxon>Magnoliopsida</taxon>
        <taxon>Liliopsida</taxon>
        <taxon>Poales</taxon>
        <taxon>Poaceae</taxon>
        <taxon>PACMAD clade</taxon>
        <taxon>Panicoideae</taxon>
        <taxon>Panicodae</taxon>
        <taxon>Paniceae</taxon>
        <taxon>Panicinae</taxon>
        <taxon>Panicum</taxon>
        <taxon>Panicum sect. Panicum</taxon>
    </lineage>
</organism>
<comment type="catalytic activity">
    <reaction evidence="1">
        <text>S-ubiquitinyl-[E2 ubiquitin-conjugating enzyme]-L-cysteine + [acceptor protein]-L-lysine = [E2 ubiquitin-conjugating enzyme]-L-cysteine + N(6)-ubiquitinyl-[acceptor protein]-L-lysine.</text>
        <dbReference type="EC" id="2.3.2.27"/>
    </reaction>
</comment>
<dbReference type="Proteomes" id="UP000275267">
    <property type="component" value="Unassembled WGS sequence"/>
</dbReference>
<comment type="caution">
    <text evidence="6">The sequence shown here is derived from an EMBL/GenBank/DDBJ whole genome shotgun (WGS) entry which is preliminary data.</text>
</comment>
<dbReference type="GO" id="GO:0004672">
    <property type="term" value="F:protein kinase activity"/>
    <property type="evidence" value="ECO:0007669"/>
    <property type="project" value="InterPro"/>
</dbReference>
<dbReference type="SMART" id="SM00220">
    <property type="entry name" value="S_TKc"/>
    <property type="match status" value="1"/>
</dbReference>
<dbReference type="EC" id="2.3.2.27" evidence="2"/>
<dbReference type="Pfam" id="PF00069">
    <property type="entry name" value="Pkinase"/>
    <property type="match status" value="1"/>
</dbReference>
<evidence type="ECO:0000313" key="7">
    <source>
        <dbReference type="Proteomes" id="UP000275267"/>
    </source>
</evidence>
<feature type="region of interest" description="Disordered" evidence="4">
    <location>
        <begin position="367"/>
        <end position="403"/>
    </location>
</feature>
<dbReference type="InterPro" id="IPR008271">
    <property type="entry name" value="Ser/Thr_kinase_AS"/>
</dbReference>
<reference evidence="7" key="1">
    <citation type="journal article" date="2019" name="Nat. Commun.">
        <title>The genome of broomcorn millet.</title>
        <authorList>
            <person name="Zou C."/>
            <person name="Miki D."/>
            <person name="Li D."/>
            <person name="Tang Q."/>
            <person name="Xiao L."/>
            <person name="Rajput S."/>
            <person name="Deng P."/>
            <person name="Jia W."/>
            <person name="Huang R."/>
            <person name="Zhang M."/>
            <person name="Sun Y."/>
            <person name="Hu J."/>
            <person name="Fu X."/>
            <person name="Schnable P.S."/>
            <person name="Li F."/>
            <person name="Zhang H."/>
            <person name="Feng B."/>
            <person name="Zhu X."/>
            <person name="Liu R."/>
            <person name="Schnable J.C."/>
            <person name="Zhu J.-K."/>
            <person name="Zhang H."/>
        </authorList>
    </citation>
    <scope>NUCLEOTIDE SEQUENCE [LARGE SCALE GENOMIC DNA]</scope>
</reference>
<dbReference type="PANTHER" id="PTHR45647:SF154">
    <property type="entry name" value="OS11G0618300 PROTEIN"/>
    <property type="match status" value="1"/>
</dbReference>
<feature type="domain" description="Protein kinase" evidence="5">
    <location>
        <begin position="117"/>
        <end position="374"/>
    </location>
</feature>
<dbReference type="InterPro" id="IPR000719">
    <property type="entry name" value="Prot_kinase_dom"/>
</dbReference>
<proteinExistence type="predicted"/>
<keyword evidence="7" id="KW-1185">Reference proteome</keyword>